<evidence type="ECO:0000313" key="2">
    <source>
        <dbReference type="EMBL" id="KKL81882.1"/>
    </source>
</evidence>
<protein>
    <submittedName>
        <fullName evidence="2">Uncharacterized protein</fullName>
    </submittedName>
</protein>
<gene>
    <name evidence="2" type="ORF">LCGC14_1990350</name>
</gene>
<accession>A0A0F9I3C5</accession>
<name>A0A0F9I3C5_9ZZZZ</name>
<keyword evidence="1" id="KW-0175">Coiled coil</keyword>
<dbReference type="AlphaFoldDB" id="A0A0F9I3C5"/>
<proteinExistence type="predicted"/>
<organism evidence="2">
    <name type="scientific">marine sediment metagenome</name>
    <dbReference type="NCBI Taxonomy" id="412755"/>
    <lineage>
        <taxon>unclassified sequences</taxon>
        <taxon>metagenomes</taxon>
        <taxon>ecological metagenomes</taxon>
    </lineage>
</organism>
<reference evidence="2" key="1">
    <citation type="journal article" date="2015" name="Nature">
        <title>Complex archaea that bridge the gap between prokaryotes and eukaryotes.</title>
        <authorList>
            <person name="Spang A."/>
            <person name="Saw J.H."/>
            <person name="Jorgensen S.L."/>
            <person name="Zaremba-Niedzwiedzka K."/>
            <person name="Martijn J."/>
            <person name="Lind A.E."/>
            <person name="van Eijk R."/>
            <person name="Schleper C."/>
            <person name="Guy L."/>
            <person name="Ettema T.J."/>
        </authorList>
    </citation>
    <scope>NUCLEOTIDE SEQUENCE</scope>
</reference>
<evidence type="ECO:0000256" key="1">
    <source>
        <dbReference type="SAM" id="Coils"/>
    </source>
</evidence>
<comment type="caution">
    <text evidence="2">The sequence shown here is derived from an EMBL/GenBank/DDBJ whole genome shotgun (WGS) entry which is preliminary data.</text>
</comment>
<feature type="coiled-coil region" evidence="1">
    <location>
        <begin position="33"/>
        <end position="60"/>
    </location>
</feature>
<dbReference type="EMBL" id="LAZR01022435">
    <property type="protein sequence ID" value="KKL81882.1"/>
    <property type="molecule type" value="Genomic_DNA"/>
</dbReference>
<sequence>MTEEKKDESFEIISDKEKMWRDNLADAKTNREKSEANVLINEAIEKVAEAEVKKEAEKNAR</sequence>